<comment type="caution">
    <text evidence="1">The sequence shown here is derived from an EMBL/GenBank/DDBJ whole genome shotgun (WGS) entry which is preliminary data.</text>
</comment>
<name>A0A9D2JP75_9FIRM</name>
<gene>
    <name evidence="1" type="ORF">H9724_08380</name>
</gene>
<dbReference type="AlphaFoldDB" id="A0A9D2JP75"/>
<proteinExistence type="predicted"/>
<dbReference type="Proteomes" id="UP000824105">
    <property type="component" value="Unassembled WGS sequence"/>
</dbReference>
<accession>A0A9D2JP75</accession>
<evidence type="ECO:0000313" key="1">
    <source>
        <dbReference type="EMBL" id="HIZ62765.1"/>
    </source>
</evidence>
<sequence length="164" mass="18992">MDFSGPQVSIHHLWHHRDHVAVTPLTSVGGKKNLGFQVGARTRIHELTNEVNDVIYFEMQTVRLDNREFAFKIMMGNTPVGRLRHLYTPTPDGGSTFYAETQIGLETDNPIINRRLAPRLFNKQSALEWTRHNIQETGRLQDILPVLYANRDKVFYDPEFIKFT</sequence>
<protein>
    <submittedName>
        <fullName evidence="1">Uncharacterized protein</fullName>
    </submittedName>
</protein>
<reference evidence="1" key="2">
    <citation type="submission" date="2021-04" db="EMBL/GenBank/DDBJ databases">
        <authorList>
            <person name="Gilroy R."/>
        </authorList>
    </citation>
    <scope>NUCLEOTIDE SEQUENCE</scope>
    <source>
        <strain evidence="1">CHK188-11489</strain>
    </source>
</reference>
<organism evidence="1 2">
    <name type="scientific">Candidatus Gemmiger avistercoris</name>
    <dbReference type="NCBI Taxonomy" id="2838606"/>
    <lineage>
        <taxon>Bacteria</taxon>
        <taxon>Bacillati</taxon>
        <taxon>Bacillota</taxon>
        <taxon>Clostridia</taxon>
        <taxon>Eubacteriales</taxon>
        <taxon>Gemmiger</taxon>
    </lineage>
</organism>
<dbReference type="EMBL" id="DXBF01000065">
    <property type="protein sequence ID" value="HIZ62765.1"/>
    <property type="molecule type" value="Genomic_DNA"/>
</dbReference>
<reference evidence="1" key="1">
    <citation type="journal article" date="2021" name="PeerJ">
        <title>Extensive microbial diversity within the chicken gut microbiome revealed by metagenomics and culture.</title>
        <authorList>
            <person name="Gilroy R."/>
            <person name="Ravi A."/>
            <person name="Getino M."/>
            <person name="Pursley I."/>
            <person name="Horton D.L."/>
            <person name="Alikhan N.F."/>
            <person name="Baker D."/>
            <person name="Gharbi K."/>
            <person name="Hall N."/>
            <person name="Watson M."/>
            <person name="Adriaenssens E.M."/>
            <person name="Foster-Nyarko E."/>
            <person name="Jarju S."/>
            <person name="Secka A."/>
            <person name="Antonio M."/>
            <person name="Oren A."/>
            <person name="Chaudhuri R.R."/>
            <person name="La Ragione R."/>
            <person name="Hildebrand F."/>
            <person name="Pallen M.J."/>
        </authorList>
    </citation>
    <scope>NUCLEOTIDE SEQUENCE</scope>
    <source>
        <strain evidence="1">CHK188-11489</strain>
    </source>
</reference>
<evidence type="ECO:0000313" key="2">
    <source>
        <dbReference type="Proteomes" id="UP000824105"/>
    </source>
</evidence>